<evidence type="ECO:0000313" key="11">
    <source>
        <dbReference type="Proteomes" id="UP000231480"/>
    </source>
</evidence>
<dbReference type="InterPro" id="IPR005732">
    <property type="entry name" value="Ribosomal_uS19_bac-type"/>
</dbReference>
<evidence type="ECO:0000256" key="2">
    <source>
        <dbReference type="ARBA" id="ARBA00022730"/>
    </source>
</evidence>
<dbReference type="Proteomes" id="UP000231480">
    <property type="component" value="Unassembled WGS sequence"/>
</dbReference>
<dbReference type="GO" id="GO:0005737">
    <property type="term" value="C:cytoplasm"/>
    <property type="evidence" value="ECO:0007669"/>
    <property type="project" value="UniProtKB-ARBA"/>
</dbReference>
<proteinExistence type="inferred from homology"/>
<keyword evidence="4 7" id="KW-0689">Ribosomal protein</keyword>
<dbReference type="HAMAP" id="MF_00531">
    <property type="entry name" value="Ribosomal_uS19"/>
    <property type="match status" value="1"/>
</dbReference>
<dbReference type="GO" id="GO:0019843">
    <property type="term" value="F:rRNA binding"/>
    <property type="evidence" value="ECO:0007669"/>
    <property type="project" value="UniProtKB-UniRule"/>
</dbReference>
<dbReference type="EMBL" id="PCRH01000011">
    <property type="protein sequence ID" value="PIP17332.1"/>
    <property type="molecule type" value="Genomic_DNA"/>
</dbReference>
<evidence type="ECO:0000256" key="3">
    <source>
        <dbReference type="ARBA" id="ARBA00022884"/>
    </source>
</evidence>
<evidence type="ECO:0000256" key="4">
    <source>
        <dbReference type="ARBA" id="ARBA00022980"/>
    </source>
</evidence>
<evidence type="ECO:0000256" key="1">
    <source>
        <dbReference type="ARBA" id="ARBA00007345"/>
    </source>
</evidence>
<gene>
    <name evidence="7" type="primary">rpsS</name>
    <name evidence="10" type="ORF">COX44_00475</name>
</gene>
<dbReference type="NCBIfam" id="TIGR01050">
    <property type="entry name" value="rpsS_bact"/>
    <property type="match status" value="1"/>
</dbReference>
<dbReference type="GO" id="GO:0015935">
    <property type="term" value="C:small ribosomal subunit"/>
    <property type="evidence" value="ECO:0007669"/>
    <property type="project" value="InterPro"/>
</dbReference>
<keyword evidence="2 7" id="KW-0699">rRNA-binding</keyword>
<dbReference type="Pfam" id="PF00203">
    <property type="entry name" value="Ribosomal_S19"/>
    <property type="match status" value="1"/>
</dbReference>
<sequence>MSLFIDQKLLEKVKKIKKDSRQAIKTWSRRAVITPEMIGHIFLVHNGKEFIKVGPVHEDMVGHRLGEFSPTTKFLGHGGKKAQEEEKKTKEQIK</sequence>
<keyword evidence="5 7" id="KW-0687">Ribonucleoprotein</keyword>
<feature type="region of interest" description="Disordered" evidence="9">
    <location>
        <begin position="72"/>
        <end position="94"/>
    </location>
</feature>
<dbReference type="AlphaFoldDB" id="A0A2G9YDT3"/>
<dbReference type="PANTHER" id="PTHR11880:SF8">
    <property type="entry name" value="SMALL RIBOSOMAL SUBUNIT PROTEIN US19M"/>
    <property type="match status" value="1"/>
</dbReference>
<dbReference type="PRINTS" id="PR00975">
    <property type="entry name" value="RIBOSOMALS19"/>
</dbReference>
<accession>A0A2G9YDT3</accession>
<comment type="caution">
    <text evidence="10">The sequence shown here is derived from an EMBL/GenBank/DDBJ whole genome shotgun (WGS) entry which is preliminary data.</text>
</comment>
<protein>
    <recommendedName>
        <fullName evidence="6 7">Small ribosomal subunit protein uS19</fullName>
    </recommendedName>
</protein>
<keyword evidence="3 7" id="KW-0694">RNA-binding</keyword>
<comment type="function">
    <text evidence="7">Protein S19 forms a complex with S13 that binds strongly to the 16S ribosomal RNA.</text>
</comment>
<dbReference type="GO" id="GO:0000028">
    <property type="term" value="P:ribosomal small subunit assembly"/>
    <property type="evidence" value="ECO:0007669"/>
    <property type="project" value="TreeGrafter"/>
</dbReference>
<evidence type="ECO:0000256" key="6">
    <source>
        <dbReference type="ARBA" id="ARBA00035163"/>
    </source>
</evidence>
<evidence type="ECO:0000256" key="7">
    <source>
        <dbReference type="HAMAP-Rule" id="MF_00531"/>
    </source>
</evidence>
<name>A0A2G9YDT3_9BACT</name>
<reference evidence="10 11" key="1">
    <citation type="submission" date="2017-09" db="EMBL/GenBank/DDBJ databases">
        <title>Depth-based differentiation of microbial function through sediment-hosted aquifers and enrichment of novel symbionts in the deep terrestrial subsurface.</title>
        <authorList>
            <person name="Probst A.J."/>
            <person name="Ladd B."/>
            <person name="Jarett J.K."/>
            <person name="Geller-Mcgrath D.E."/>
            <person name="Sieber C.M."/>
            <person name="Emerson J.B."/>
            <person name="Anantharaman K."/>
            <person name="Thomas B.C."/>
            <person name="Malmstrom R."/>
            <person name="Stieglmeier M."/>
            <person name="Klingl A."/>
            <person name="Woyke T."/>
            <person name="Ryan C.M."/>
            <person name="Banfield J.F."/>
        </authorList>
    </citation>
    <scope>NUCLEOTIDE SEQUENCE [LARGE SCALE GENOMIC DNA]</scope>
    <source>
        <strain evidence="10">CG23_combo_of_CG06-09_8_20_14_all_37_13</strain>
    </source>
</reference>
<organism evidence="10 11">
    <name type="scientific">Candidatus Portnoybacteria bacterium CG23_combo_of_CG06-09_8_20_14_all_37_13</name>
    <dbReference type="NCBI Taxonomy" id="1974819"/>
    <lineage>
        <taxon>Bacteria</taxon>
        <taxon>Candidatus Portnoyibacteriota</taxon>
    </lineage>
</organism>
<dbReference type="GO" id="GO:0006412">
    <property type="term" value="P:translation"/>
    <property type="evidence" value="ECO:0007669"/>
    <property type="project" value="UniProtKB-UniRule"/>
</dbReference>
<dbReference type="Gene3D" id="3.30.860.10">
    <property type="entry name" value="30s Ribosomal Protein S19, Chain A"/>
    <property type="match status" value="1"/>
</dbReference>
<dbReference type="GO" id="GO:0003735">
    <property type="term" value="F:structural constituent of ribosome"/>
    <property type="evidence" value="ECO:0007669"/>
    <property type="project" value="InterPro"/>
</dbReference>
<evidence type="ECO:0000313" key="10">
    <source>
        <dbReference type="EMBL" id="PIP17332.1"/>
    </source>
</evidence>
<dbReference type="PANTHER" id="PTHR11880">
    <property type="entry name" value="RIBOSOMAL PROTEIN S19P FAMILY MEMBER"/>
    <property type="match status" value="1"/>
</dbReference>
<dbReference type="FunFam" id="3.30.860.10:FF:000001">
    <property type="entry name" value="30S ribosomal protein S19"/>
    <property type="match status" value="1"/>
</dbReference>
<dbReference type="InterPro" id="IPR002222">
    <property type="entry name" value="Ribosomal_uS19"/>
</dbReference>
<feature type="compositionally biased region" description="Basic and acidic residues" evidence="9">
    <location>
        <begin position="81"/>
        <end position="94"/>
    </location>
</feature>
<evidence type="ECO:0000256" key="5">
    <source>
        <dbReference type="ARBA" id="ARBA00023274"/>
    </source>
</evidence>
<comment type="similarity">
    <text evidence="1 7 8">Belongs to the universal ribosomal protein uS19 family.</text>
</comment>
<evidence type="ECO:0000256" key="9">
    <source>
        <dbReference type="SAM" id="MobiDB-lite"/>
    </source>
</evidence>
<dbReference type="InterPro" id="IPR023575">
    <property type="entry name" value="Ribosomal_uS19_SF"/>
</dbReference>
<dbReference type="SUPFAM" id="SSF54570">
    <property type="entry name" value="Ribosomal protein S19"/>
    <property type="match status" value="1"/>
</dbReference>
<dbReference type="PIRSF" id="PIRSF002144">
    <property type="entry name" value="Ribosomal_S19"/>
    <property type="match status" value="1"/>
</dbReference>
<evidence type="ECO:0000256" key="8">
    <source>
        <dbReference type="RuleBase" id="RU003485"/>
    </source>
</evidence>